<sequence>MEPGTRTSTKLVVQRGLILTQLLSTLRYLDPKDLEEAFFPNLLGSVSIAQVLTYLLESENPLLGNPSIVALLSPHLGSSVEPTKIRSSSEQIGMTSDVHPVASETAGTDVSSPSLTTKQKLSKERPFHSIPCSSSNSSDEDTVPSLSQGLLTCNHSTVAENIPTSNGGVVFSQVG</sequence>
<gene>
    <name evidence="5" type="ORF">EG68_01736</name>
</gene>
<keyword evidence="2" id="KW-0804">Transcription</keyword>
<evidence type="ECO:0000256" key="1">
    <source>
        <dbReference type="ARBA" id="ARBA00023015"/>
    </source>
</evidence>
<organism evidence="5 6">
    <name type="scientific">Paragonimus skrjabini miyazakii</name>
    <dbReference type="NCBI Taxonomy" id="59628"/>
    <lineage>
        <taxon>Eukaryota</taxon>
        <taxon>Metazoa</taxon>
        <taxon>Spiralia</taxon>
        <taxon>Lophotrochozoa</taxon>
        <taxon>Platyhelminthes</taxon>
        <taxon>Trematoda</taxon>
        <taxon>Digenea</taxon>
        <taxon>Plagiorchiida</taxon>
        <taxon>Troglotremata</taxon>
        <taxon>Troglotrematidae</taxon>
        <taxon>Paragonimus</taxon>
    </lineage>
</organism>
<dbReference type="Proteomes" id="UP000822476">
    <property type="component" value="Unassembled WGS sequence"/>
</dbReference>
<keyword evidence="6" id="KW-1185">Reference proteome</keyword>
<evidence type="ECO:0000313" key="5">
    <source>
        <dbReference type="EMBL" id="KAF7260943.1"/>
    </source>
</evidence>
<reference evidence="5" key="1">
    <citation type="submission" date="2019-07" db="EMBL/GenBank/DDBJ databases">
        <title>Annotation for the trematode Paragonimus miyazaki's.</title>
        <authorList>
            <person name="Choi Y.-J."/>
        </authorList>
    </citation>
    <scope>NUCLEOTIDE SEQUENCE</scope>
    <source>
        <strain evidence="5">Japan</strain>
    </source>
</reference>
<dbReference type="OrthoDB" id="6263305at2759"/>
<dbReference type="AlphaFoldDB" id="A0A8S9Z6A4"/>
<keyword evidence="3" id="KW-0675">Receptor</keyword>
<dbReference type="Gene3D" id="1.10.565.10">
    <property type="entry name" value="Retinoid X Receptor"/>
    <property type="match status" value="1"/>
</dbReference>
<evidence type="ECO:0000256" key="4">
    <source>
        <dbReference type="SAM" id="MobiDB-lite"/>
    </source>
</evidence>
<name>A0A8S9Z6A4_9TREM</name>
<dbReference type="EMBL" id="JTDE01000553">
    <property type="protein sequence ID" value="KAF7260943.1"/>
    <property type="molecule type" value="Genomic_DNA"/>
</dbReference>
<evidence type="ECO:0000313" key="6">
    <source>
        <dbReference type="Proteomes" id="UP000822476"/>
    </source>
</evidence>
<evidence type="ECO:0000256" key="3">
    <source>
        <dbReference type="ARBA" id="ARBA00023170"/>
    </source>
</evidence>
<proteinExistence type="predicted"/>
<feature type="region of interest" description="Disordered" evidence="4">
    <location>
        <begin position="101"/>
        <end position="146"/>
    </location>
</feature>
<keyword evidence="1" id="KW-0805">Transcription regulation</keyword>
<dbReference type="InterPro" id="IPR035500">
    <property type="entry name" value="NHR-like_dom_sf"/>
</dbReference>
<accession>A0A8S9Z6A4</accession>
<feature type="compositionally biased region" description="Polar residues" evidence="4">
    <location>
        <begin position="105"/>
        <end position="119"/>
    </location>
</feature>
<comment type="caution">
    <text evidence="5">The sequence shown here is derived from an EMBL/GenBank/DDBJ whole genome shotgun (WGS) entry which is preliminary data.</text>
</comment>
<evidence type="ECO:0000256" key="2">
    <source>
        <dbReference type="ARBA" id="ARBA00023163"/>
    </source>
</evidence>
<protein>
    <submittedName>
        <fullName evidence="5">Uncharacterized protein</fullName>
    </submittedName>
</protein>